<organism evidence="2 3">
    <name type="scientific">Pseudolycoriella hygida</name>
    <dbReference type="NCBI Taxonomy" id="35572"/>
    <lineage>
        <taxon>Eukaryota</taxon>
        <taxon>Metazoa</taxon>
        <taxon>Ecdysozoa</taxon>
        <taxon>Arthropoda</taxon>
        <taxon>Hexapoda</taxon>
        <taxon>Insecta</taxon>
        <taxon>Pterygota</taxon>
        <taxon>Neoptera</taxon>
        <taxon>Endopterygota</taxon>
        <taxon>Diptera</taxon>
        <taxon>Nematocera</taxon>
        <taxon>Sciaroidea</taxon>
        <taxon>Sciaridae</taxon>
        <taxon>Pseudolycoriella</taxon>
    </lineage>
</organism>
<dbReference type="EMBL" id="WJQU01006083">
    <property type="protein sequence ID" value="KAJ6601685.1"/>
    <property type="molecule type" value="Genomic_DNA"/>
</dbReference>
<keyword evidence="3" id="KW-1185">Reference proteome</keyword>
<evidence type="ECO:0000313" key="2">
    <source>
        <dbReference type="EMBL" id="KAJ6601685.1"/>
    </source>
</evidence>
<proteinExistence type="predicted"/>
<protein>
    <submittedName>
        <fullName evidence="2">Uncharacterized protein</fullName>
    </submittedName>
</protein>
<evidence type="ECO:0000256" key="1">
    <source>
        <dbReference type="SAM" id="Phobius"/>
    </source>
</evidence>
<comment type="caution">
    <text evidence="2">The sequence shown here is derived from an EMBL/GenBank/DDBJ whole genome shotgun (WGS) entry which is preliminary data.</text>
</comment>
<evidence type="ECO:0000313" key="3">
    <source>
        <dbReference type="Proteomes" id="UP001151699"/>
    </source>
</evidence>
<dbReference type="Proteomes" id="UP001151699">
    <property type="component" value="Unassembled WGS sequence"/>
</dbReference>
<keyword evidence="1" id="KW-0472">Membrane</keyword>
<gene>
    <name evidence="2" type="ORF">Bhyg_17489</name>
</gene>
<name>A0A9Q0MHD8_9DIPT</name>
<sequence length="136" mass="14739">MEAFKIVFVILAVIQGFNCFSFGNITAESKLIHQGYYNGTAKEYEITLRQETINTNQTISAMRAVDVSGQNGTTVMSLFNSRSVTLVFSSAAINKGFNISLEIYSNEMSGGANPKSVPLISMIIGVAVALLRFAKV</sequence>
<reference evidence="2" key="1">
    <citation type="submission" date="2022-07" db="EMBL/GenBank/DDBJ databases">
        <authorList>
            <person name="Trinca V."/>
            <person name="Uliana J.V.C."/>
            <person name="Torres T.T."/>
            <person name="Ward R.J."/>
            <person name="Monesi N."/>
        </authorList>
    </citation>
    <scope>NUCLEOTIDE SEQUENCE</scope>
    <source>
        <strain evidence="2">HSMRA1968</strain>
        <tissue evidence="2">Whole embryos</tissue>
    </source>
</reference>
<keyword evidence="1" id="KW-0812">Transmembrane</keyword>
<feature type="transmembrane region" description="Helical" evidence="1">
    <location>
        <begin position="6"/>
        <end position="27"/>
    </location>
</feature>
<accession>A0A9Q0MHD8</accession>
<keyword evidence="1" id="KW-1133">Transmembrane helix</keyword>
<feature type="transmembrane region" description="Helical" evidence="1">
    <location>
        <begin position="117"/>
        <end position="134"/>
    </location>
</feature>
<dbReference type="AlphaFoldDB" id="A0A9Q0MHD8"/>